<dbReference type="Proteomes" id="UP000729402">
    <property type="component" value="Unassembled WGS sequence"/>
</dbReference>
<reference evidence="2" key="2">
    <citation type="submission" date="2021-02" db="EMBL/GenBank/DDBJ databases">
        <authorList>
            <person name="Kimball J.A."/>
            <person name="Haas M.W."/>
            <person name="Macchietto M."/>
            <person name="Kono T."/>
            <person name="Duquette J."/>
            <person name="Shao M."/>
        </authorList>
    </citation>
    <scope>NUCLEOTIDE SEQUENCE</scope>
    <source>
        <tissue evidence="2">Fresh leaf tissue</tissue>
    </source>
</reference>
<organism evidence="2 3">
    <name type="scientific">Zizania palustris</name>
    <name type="common">Northern wild rice</name>
    <dbReference type="NCBI Taxonomy" id="103762"/>
    <lineage>
        <taxon>Eukaryota</taxon>
        <taxon>Viridiplantae</taxon>
        <taxon>Streptophyta</taxon>
        <taxon>Embryophyta</taxon>
        <taxon>Tracheophyta</taxon>
        <taxon>Spermatophyta</taxon>
        <taxon>Magnoliopsida</taxon>
        <taxon>Liliopsida</taxon>
        <taxon>Poales</taxon>
        <taxon>Poaceae</taxon>
        <taxon>BOP clade</taxon>
        <taxon>Oryzoideae</taxon>
        <taxon>Oryzeae</taxon>
        <taxon>Zizaniinae</taxon>
        <taxon>Zizania</taxon>
    </lineage>
</organism>
<dbReference type="EMBL" id="JAAALK010000289">
    <property type="protein sequence ID" value="KAG8050480.1"/>
    <property type="molecule type" value="Genomic_DNA"/>
</dbReference>
<evidence type="ECO:0000256" key="1">
    <source>
        <dbReference type="SAM" id="MobiDB-lite"/>
    </source>
</evidence>
<comment type="caution">
    <text evidence="2">The sequence shown here is derived from an EMBL/GenBank/DDBJ whole genome shotgun (WGS) entry which is preliminary data.</text>
</comment>
<protein>
    <submittedName>
        <fullName evidence="2">Uncharacterized protein</fullName>
    </submittedName>
</protein>
<reference evidence="2" key="1">
    <citation type="journal article" date="2021" name="bioRxiv">
        <title>Whole Genome Assembly and Annotation of Northern Wild Rice, Zizania palustris L., Supports a Whole Genome Duplication in the Zizania Genus.</title>
        <authorList>
            <person name="Haas M."/>
            <person name="Kono T."/>
            <person name="Macchietto M."/>
            <person name="Millas R."/>
            <person name="McGilp L."/>
            <person name="Shao M."/>
            <person name="Duquette J."/>
            <person name="Hirsch C.N."/>
            <person name="Kimball J."/>
        </authorList>
    </citation>
    <scope>NUCLEOTIDE SEQUENCE</scope>
    <source>
        <tissue evidence="2">Fresh leaf tissue</tissue>
    </source>
</reference>
<dbReference type="AlphaFoldDB" id="A0A8J5R3L8"/>
<name>A0A8J5R3L8_ZIZPA</name>
<sequence>MGEHSISVRIMRVVVSQHWILDTSALQLVAVKIDQKYSGLSSVHPSIDVHWKKGTYTSEKESRKQNQSSQSIGYLDRMNESEQGKCCM</sequence>
<accession>A0A8J5R3L8</accession>
<evidence type="ECO:0000313" key="3">
    <source>
        <dbReference type="Proteomes" id="UP000729402"/>
    </source>
</evidence>
<feature type="region of interest" description="Disordered" evidence="1">
    <location>
        <begin position="55"/>
        <end position="88"/>
    </location>
</feature>
<keyword evidence="3" id="KW-1185">Reference proteome</keyword>
<proteinExistence type="predicted"/>
<gene>
    <name evidence="2" type="ORF">GUJ93_ZPchr0009g903</name>
</gene>
<evidence type="ECO:0000313" key="2">
    <source>
        <dbReference type="EMBL" id="KAG8050480.1"/>
    </source>
</evidence>
<feature type="compositionally biased region" description="Basic and acidic residues" evidence="1">
    <location>
        <begin position="77"/>
        <end position="88"/>
    </location>
</feature>